<protein>
    <submittedName>
        <fullName evidence="1">Uncharacterized protein</fullName>
    </submittedName>
</protein>
<dbReference type="EMBL" id="CP114040">
    <property type="protein sequence ID" value="WAS96039.1"/>
    <property type="molecule type" value="Genomic_DNA"/>
</dbReference>
<evidence type="ECO:0000313" key="1">
    <source>
        <dbReference type="EMBL" id="WAS96039.1"/>
    </source>
</evidence>
<gene>
    <name evidence="1" type="ORF">O0S08_07730</name>
</gene>
<dbReference type="RefSeq" id="WP_269038381.1">
    <property type="nucleotide sequence ID" value="NZ_CP114040.1"/>
</dbReference>
<organism evidence="1 2">
    <name type="scientific">Nannocystis punicea</name>
    <dbReference type="NCBI Taxonomy" id="2995304"/>
    <lineage>
        <taxon>Bacteria</taxon>
        <taxon>Pseudomonadati</taxon>
        <taxon>Myxococcota</taxon>
        <taxon>Polyangia</taxon>
        <taxon>Nannocystales</taxon>
        <taxon>Nannocystaceae</taxon>
        <taxon>Nannocystis</taxon>
    </lineage>
</organism>
<name>A0ABY7HAK5_9BACT</name>
<reference evidence="1" key="1">
    <citation type="submission" date="2022-11" db="EMBL/GenBank/DDBJ databases">
        <title>Minimal conservation of predation-associated metabolite biosynthetic gene clusters underscores biosynthetic potential of Myxococcota including descriptions for ten novel species: Archangium lansinium sp. nov., Myxococcus landrumus sp. nov., Nannocystis bai.</title>
        <authorList>
            <person name="Ahearne A."/>
            <person name="Stevens C."/>
            <person name="Dowd S."/>
        </authorList>
    </citation>
    <scope>NUCLEOTIDE SEQUENCE</scope>
    <source>
        <strain evidence="1">Fl3</strain>
    </source>
</reference>
<dbReference type="Proteomes" id="UP001164459">
    <property type="component" value="Chromosome"/>
</dbReference>
<proteinExistence type="predicted"/>
<accession>A0ABY7HAK5</accession>
<evidence type="ECO:0000313" key="2">
    <source>
        <dbReference type="Proteomes" id="UP001164459"/>
    </source>
</evidence>
<keyword evidence="2" id="KW-1185">Reference proteome</keyword>
<sequence>MLKGLRVPTHRVDAPGQYVLPHDGAWDKERITAERAELAEMALAKLKTEAVARASAELGRALTDDERATAEGSCVLAEDERERVEARHPVPRYLDGDTRFDPQALDQSPRGPVRAFDYFREGAEPTIFHLRRVGFHTRMRIEAARDASHRFILWVKAGVEAITCGTQTLWQATEHERELSDEWLESISSAEGGALLNIVFIAGACSKYSRPLDEAEGKR</sequence>